<evidence type="ECO:0000313" key="4">
    <source>
        <dbReference type="Proteomes" id="UP000460718"/>
    </source>
</evidence>
<dbReference type="EMBL" id="QXFW01000945">
    <property type="protein sequence ID" value="KAE8999594.1"/>
    <property type="molecule type" value="Genomic_DNA"/>
</dbReference>
<accession>A0A6A3YNR8</accession>
<evidence type="ECO:0000313" key="2">
    <source>
        <dbReference type="EMBL" id="KAE9222002.1"/>
    </source>
</evidence>
<protein>
    <submittedName>
        <fullName evidence="2">Uncharacterized protein</fullName>
    </submittedName>
</protein>
<comment type="caution">
    <text evidence="2">The sequence shown here is derived from an EMBL/GenBank/DDBJ whole genome shotgun (WGS) entry which is preliminary data.</text>
</comment>
<evidence type="ECO:0000313" key="3">
    <source>
        <dbReference type="Proteomes" id="UP000440367"/>
    </source>
</evidence>
<dbReference type="AlphaFoldDB" id="A0A6A3YNR8"/>
<name>A0A6A3YNR8_9STRA</name>
<organism evidence="2 3">
    <name type="scientific">Phytophthora fragariae</name>
    <dbReference type="NCBI Taxonomy" id="53985"/>
    <lineage>
        <taxon>Eukaryota</taxon>
        <taxon>Sar</taxon>
        <taxon>Stramenopiles</taxon>
        <taxon>Oomycota</taxon>
        <taxon>Peronosporomycetes</taxon>
        <taxon>Peronosporales</taxon>
        <taxon>Peronosporaceae</taxon>
        <taxon>Phytophthora</taxon>
    </lineage>
</organism>
<reference evidence="2 3" key="1">
    <citation type="submission" date="2018-08" db="EMBL/GenBank/DDBJ databases">
        <title>Genomic investigation of the strawberry pathogen Phytophthora fragariae indicates pathogenicity is determined by transcriptional variation in three key races.</title>
        <authorList>
            <person name="Adams T.M."/>
            <person name="Armitage A.D."/>
            <person name="Sobczyk M.K."/>
            <person name="Bates H.J."/>
            <person name="Dunwell J.M."/>
            <person name="Nellist C.F."/>
            <person name="Harrison R.J."/>
        </authorList>
    </citation>
    <scope>NUCLEOTIDE SEQUENCE [LARGE SCALE GENOMIC DNA]</scope>
    <source>
        <strain evidence="2 3">BC-1</strain>
        <strain evidence="1 4">SCRP245</strain>
    </source>
</reference>
<gene>
    <name evidence="2" type="ORF">PF002_g15408</name>
    <name evidence="1" type="ORF">PF011_g14568</name>
</gene>
<dbReference type="EMBL" id="QXGD01000865">
    <property type="protein sequence ID" value="KAE9222002.1"/>
    <property type="molecule type" value="Genomic_DNA"/>
</dbReference>
<sequence length="150" mass="17148">MEEALVDYLEENCQYTLSQMQEMPEYDFGVRISTSLISKKLCDKLYTVKQVRIESEACNNAVNIEKRTVFREALLNHSVRGLSSYITMKPITICIVSVLKAAQVVWKCVLTKMPFVQELFDLKPKKPSPHDENSFLYRIGTRPTSGCDSS</sequence>
<evidence type="ECO:0000313" key="1">
    <source>
        <dbReference type="EMBL" id="KAE8999594.1"/>
    </source>
</evidence>
<dbReference type="Proteomes" id="UP000460718">
    <property type="component" value="Unassembled WGS sequence"/>
</dbReference>
<dbReference type="Proteomes" id="UP000440367">
    <property type="component" value="Unassembled WGS sequence"/>
</dbReference>
<proteinExistence type="predicted"/>